<feature type="compositionally biased region" description="Pro residues" evidence="1">
    <location>
        <begin position="1"/>
        <end position="18"/>
    </location>
</feature>
<feature type="region of interest" description="Disordered" evidence="1">
    <location>
        <begin position="1"/>
        <end position="23"/>
    </location>
</feature>
<dbReference type="EMBL" id="BDRX01000184">
    <property type="protein sequence ID" value="GBF99981.1"/>
    <property type="molecule type" value="Genomic_DNA"/>
</dbReference>
<proteinExistence type="predicted"/>
<evidence type="ECO:0000313" key="3">
    <source>
        <dbReference type="EMBL" id="GBF99981.1"/>
    </source>
</evidence>
<accession>A0A2V0PJK2</accession>
<organism evidence="3 4">
    <name type="scientific">Raphidocelis subcapitata</name>
    <dbReference type="NCBI Taxonomy" id="307507"/>
    <lineage>
        <taxon>Eukaryota</taxon>
        <taxon>Viridiplantae</taxon>
        <taxon>Chlorophyta</taxon>
        <taxon>core chlorophytes</taxon>
        <taxon>Chlorophyceae</taxon>
        <taxon>CS clade</taxon>
        <taxon>Sphaeropleales</taxon>
        <taxon>Selenastraceae</taxon>
        <taxon>Raphidocelis</taxon>
    </lineage>
</organism>
<sequence length="346" mass="35722">MSPPPPPPPPPSPPPPPRPARRAAARRGAASAAWLLGPALAAAAALALFFSLSPGAGDYLGDWADDLTSEWRAPLTRHAGPRPALPPLPPSPSRVAVLIETRPAAKLPSVVANAAAVLPPDWRLQLFLSEAARALAAGSPGLAPLLASGRAFFSPLPAPVASSGGAGLAWADFNALLMSRALWRAVAGEHVLIFQLDTALCAASPHKIGDYLSYDYVGAPWTRERWGDAPGGNGGLSLRRRSRMLAALDALGPGSAANAAGAAGSGSSGGGGGGAVVLGGEDEFFSRTLAAMGARLPPREVARTFAVETVFYATPFGVHKFWPYMTAEQRERLFEFCPEARVAAAP</sequence>
<name>A0A2V0PJK2_9CHLO</name>
<dbReference type="Proteomes" id="UP000247498">
    <property type="component" value="Unassembled WGS sequence"/>
</dbReference>
<evidence type="ECO:0000313" key="4">
    <source>
        <dbReference type="Proteomes" id="UP000247498"/>
    </source>
</evidence>
<dbReference type="InterPro" id="IPR006311">
    <property type="entry name" value="TAT_signal"/>
</dbReference>
<dbReference type="STRING" id="307507.A0A2V0PJK2"/>
<evidence type="ECO:0000256" key="1">
    <source>
        <dbReference type="SAM" id="MobiDB-lite"/>
    </source>
</evidence>
<feature type="domain" description="DUF5672" evidence="2">
    <location>
        <begin position="172"/>
        <end position="319"/>
    </location>
</feature>
<gene>
    <name evidence="3" type="ORF">Rsub_13113</name>
</gene>
<evidence type="ECO:0000259" key="2">
    <source>
        <dbReference type="Pfam" id="PF18922"/>
    </source>
</evidence>
<protein>
    <recommendedName>
        <fullName evidence="2">DUF5672 domain-containing protein</fullName>
    </recommendedName>
</protein>
<dbReference type="Pfam" id="PF18922">
    <property type="entry name" value="DUF5672"/>
    <property type="match status" value="1"/>
</dbReference>
<dbReference type="InParanoid" id="A0A2V0PJK2"/>
<dbReference type="AlphaFoldDB" id="A0A2V0PJK2"/>
<dbReference type="InterPro" id="IPR043729">
    <property type="entry name" value="DUF5672"/>
</dbReference>
<comment type="caution">
    <text evidence="3">The sequence shown here is derived from an EMBL/GenBank/DDBJ whole genome shotgun (WGS) entry which is preliminary data.</text>
</comment>
<reference evidence="3 4" key="1">
    <citation type="journal article" date="2018" name="Sci. Rep.">
        <title>Raphidocelis subcapitata (=Pseudokirchneriella subcapitata) provides an insight into genome evolution and environmental adaptations in the Sphaeropleales.</title>
        <authorList>
            <person name="Suzuki S."/>
            <person name="Yamaguchi H."/>
            <person name="Nakajima N."/>
            <person name="Kawachi M."/>
        </authorList>
    </citation>
    <scope>NUCLEOTIDE SEQUENCE [LARGE SCALE GENOMIC DNA]</scope>
    <source>
        <strain evidence="3 4">NIES-35</strain>
    </source>
</reference>
<dbReference type="PROSITE" id="PS51318">
    <property type="entry name" value="TAT"/>
    <property type="match status" value="1"/>
</dbReference>
<dbReference type="OrthoDB" id="510126at2759"/>
<keyword evidence="4" id="KW-1185">Reference proteome</keyword>